<protein>
    <submittedName>
        <fullName evidence="1">22381_t:CDS:1</fullName>
    </submittedName>
</protein>
<gene>
    <name evidence="1" type="ORF">GMARGA_LOCUS39525</name>
</gene>
<name>A0ABN7X8R6_GIGMA</name>
<dbReference type="EMBL" id="CAJVQB010094813">
    <property type="protein sequence ID" value="CAG8849103.1"/>
    <property type="molecule type" value="Genomic_DNA"/>
</dbReference>
<evidence type="ECO:0000313" key="1">
    <source>
        <dbReference type="EMBL" id="CAG8849103.1"/>
    </source>
</evidence>
<accession>A0ABN7X8R6</accession>
<organism evidence="1 2">
    <name type="scientific">Gigaspora margarita</name>
    <dbReference type="NCBI Taxonomy" id="4874"/>
    <lineage>
        <taxon>Eukaryota</taxon>
        <taxon>Fungi</taxon>
        <taxon>Fungi incertae sedis</taxon>
        <taxon>Mucoromycota</taxon>
        <taxon>Glomeromycotina</taxon>
        <taxon>Glomeromycetes</taxon>
        <taxon>Diversisporales</taxon>
        <taxon>Gigasporaceae</taxon>
        <taxon>Gigaspora</taxon>
    </lineage>
</organism>
<evidence type="ECO:0000313" key="2">
    <source>
        <dbReference type="Proteomes" id="UP000789901"/>
    </source>
</evidence>
<sequence>EGIGNENESSIDKCMKSPKVNDMRLIKFMGIRDKDNKRYKRGSQRNSRGRMNIKYKPKDLNEKKALKCRQSSSGNVVNDEVVKNKMMLIVSDEMEKDLREGDSDTRT</sequence>
<comment type="caution">
    <text evidence="1">The sequence shown here is derived from an EMBL/GenBank/DDBJ whole genome shotgun (WGS) entry which is preliminary data.</text>
</comment>
<feature type="non-terminal residue" evidence="1">
    <location>
        <position position="1"/>
    </location>
</feature>
<dbReference type="Proteomes" id="UP000789901">
    <property type="component" value="Unassembled WGS sequence"/>
</dbReference>
<feature type="non-terminal residue" evidence="1">
    <location>
        <position position="107"/>
    </location>
</feature>
<keyword evidence="2" id="KW-1185">Reference proteome</keyword>
<reference evidence="1 2" key="1">
    <citation type="submission" date="2021-06" db="EMBL/GenBank/DDBJ databases">
        <authorList>
            <person name="Kallberg Y."/>
            <person name="Tangrot J."/>
            <person name="Rosling A."/>
        </authorList>
    </citation>
    <scope>NUCLEOTIDE SEQUENCE [LARGE SCALE GENOMIC DNA]</scope>
    <source>
        <strain evidence="1 2">120-4 pot B 10/14</strain>
    </source>
</reference>
<proteinExistence type="predicted"/>